<dbReference type="OrthoDB" id="6366116at2"/>
<evidence type="ECO:0000313" key="2">
    <source>
        <dbReference type="Proteomes" id="UP000291106"/>
    </source>
</evidence>
<evidence type="ECO:0000313" key="1">
    <source>
        <dbReference type="EMBL" id="QBF84947.1"/>
    </source>
</evidence>
<name>A0A411PN27_9GAMM</name>
<dbReference type="InterPro" id="IPR009998">
    <property type="entry name" value="YfaZ"/>
</dbReference>
<gene>
    <name evidence="1" type="ORF">EXU30_16305</name>
</gene>
<keyword evidence="2" id="KW-1185">Reference proteome</keyword>
<dbReference type="AlphaFoldDB" id="A0A411PN27"/>
<protein>
    <recommendedName>
        <fullName evidence="3">Porin</fullName>
    </recommendedName>
</protein>
<dbReference type="Pfam" id="PF07437">
    <property type="entry name" value="YfaZ"/>
    <property type="match status" value="1"/>
</dbReference>
<dbReference type="KEGG" id="smai:EXU30_16305"/>
<accession>A0A411PN27</accession>
<reference evidence="1 2" key="1">
    <citation type="submission" date="2019-02" db="EMBL/GenBank/DDBJ databases">
        <title>Shewanella sp. D4-2 isolated from Dokdo Island.</title>
        <authorList>
            <person name="Baek K."/>
        </authorList>
    </citation>
    <scope>NUCLEOTIDE SEQUENCE [LARGE SCALE GENOMIC DNA]</scope>
    <source>
        <strain evidence="1 2">D4-2</strain>
    </source>
</reference>
<dbReference type="Proteomes" id="UP000291106">
    <property type="component" value="Chromosome"/>
</dbReference>
<evidence type="ECO:0008006" key="3">
    <source>
        <dbReference type="Google" id="ProtNLM"/>
    </source>
</evidence>
<sequence>MPVTMVQAGEFDLGLSEHRVSVGLSNSLNQNANLDLGYTYHENKGHLAEVAAHMVHQSGPHHFQVGPKYVHMWHKHAPNGSAVAVGGEYGLSISKNLSLHGSAYYAPSVLSFSNVDGYVEYGAKVQFNLNPNMGLYAGYRYQKLKFDHASSQSFEDGFHIGGAIKF</sequence>
<dbReference type="EMBL" id="CP036200">
    <property type="protein sequence ID" value="QBF84947.1"/>
    <property type="molecule type" value="Genomic_DNA"/>
</dbReference>
<proteinExistence type="predicted"/>
<organism evidence="1 2">
    <name type="scientific">Shewanella maritima</name>
    <dbReference type="NCBI Taxonomy" id="2520507"/>
    <lineage>
        <taxon>Bacteria</taxon>
        <taxon>Pseudomonadati</taxon>
        <taxon>Pseudomonadota</taxon>
        <taxon>Gammaproteobacteria</taxon>
        <taxon>Alteromonadales</taxon>
        <taxon>Shewanellaceae</taxon>
        <taxon>Shewanella</taxon>
    </lineage>
</organism>